<dbReference type="GO" id="GO:0055085">
    <property type="term" value="P:transmembrane transport"/>
    <property type="evidence" value="ECO:0007669"/>
    <property type="project" value="InterPro"/>
</dbReference>
<evidence type="ECO:0000256" key="2">
    <source>
        <dbReference type="ARBA" id="ARBA00006217"/>
    </source>
</evidence>
<keyword evidence="7 12" id="KW-0472">Membrane</keyword>
<reference evidence="14" key="1">
    <citation type="submission" date="2022-08" db="EMBL/GenBank/DDBJ databases">
        <title>Genome analysis of Corynebacteriales strain.</title>
        <authorList>
            <person name="Lee S.D."/>
        </authorList>
    </citation>
    <scope>NUCLEOTIDE SEQUENCE</scope>
    <source>
        <strain evidence="14">D3-21</strain>
    </source>
</reference>
<feature type="binding site" evidence="11">
    <location>
        <position position="567"/>
    </location>
    <ligand>
        <name>Zn(2+)</name>
        <dbReference type="ChEBI" id="CHEBI:29105"/>
    </ligand>
</feature>
<evidence type="ECO:0000256" key="5">
    <source>
        <dbReference type="ARBA" id="ARBA00022833"/>
    </source>
</evidence>
<evidence type="ECO:0000256" key="1">
    <source>
        <dbReference type="ARBA" id="ARBA00004141"/>
    </source>
</evidence>
<dbReference type="InterPro" id="IPR001902">
    <property type="entry name" value="SLC26A/SulP_fam"/>
</dbReference>
<protein>
    <recommendedName>
        <fullName evidence="3">carbonic anhydrase</fullName>
        <ecNumber evidence="3">4.2.1.1</ecNumber>
    </recommendedName>
</protein>
<dbReference type="GO" id="GO:0008270">
    <property type="term" value="F:zinc ion binding"/>
    <property type="evidence" value="ECO:0007669"/>
    <property type="project" value="InterPro"/>
</dbReference>
<evidence type="ECO:0000313" key="15">
    <source>
        <dbReference type="Proteomes" id="UP001152755"/>
    </source>
</evidence>
<feature type="transmembrane region" description="Helical" evidence="12">
    <location>
        <begin position="226"/>
        <end position="248"/>
    </location>
</feature>
<feature type="transmembrane region" description="Helical" evidence="12">
    <location>
        <begin position="302"/>
        <end position="319"/>
    </location>
</feature>
<comment type="catalytic activity">
    <reaction evidence="10">
        <text>hydrogencarbonate + H(+) = CO2 + H2O</text>
        <dbReference type="Rhea" id="RHEA:10748"/>
        <dbReference type="ChEBI" id="CHEBI:15377"/>
        <dbReference type="ChEBI" id="CHEBI:15378"/>
        <dbReference type="ChEBI" id="CHEBI:16526"/>
        <dbReference type="ChEBI" id="CHEBI:17544"/>
        <dbReference type="EC" id="4.2.1.1"/>
    </reaction>
</comment>
<feature type="domain" description="SLC26A/SulP transporter" evidence="13">
    <location>
        <begin position="2"/>
        <end position="360"/>
    </location>
</feature>
<comment type="function">
    <text evidence="9">Catalyzes the reversible hydration of carbon dioxide to form bicarbonate.</text>
</comment>
<evidence type="ECO:0000256" key="7">
    <source>
        <dbReference type="ARBA" id="ARBA00023136"/>
    </source>
</evidence>
<comment type="subcellular location">
    <subcellularLocation>
        <location evidence="1">Membrane</location>
        <topology evidence="1">Multi-pass membrane protein</topology>
    </subcellularLocation>
</comment>
<dbReference type="InterPro" id="IPR011547">
    <property type="entry name" value="SLC26A/SulP_dom"/>
</dbReference>
<dbReference type="InterPro" id="IPR015892">
    <property type="entry name" value="Carbonic_anhydrase_CS"/>
</dbReference>
<dbReference type="SUPFAM" id="SSF53056">
    <property type="entry name" value="beta-carbonic anhydrase, cab"/>
    <property type="match status" value="1"/>
</dbReference>
<dbReference type="GO" id="GO:0004089">
    <property type="term" value="F:carbonate dehydratase activity"/>
    <property type="evidence" value="ECO:0007669"/>
    <property type="project" value="UniProtKB-EC"/>
</dbReference>
<keyword evidence="4 12" id="KW-0812">Transmembrane</keyword>
<dbReference type="Proteomes" id="UP001152755">
    <property type="component" value="Unassembled WGS sequence"/>
</dbReference>
<proteinExistence type="inferred from homology"/>
<evidence type="ECO:0000259" key="13">
    <source>
        <dbReference type="Pfam" id="PF00916"/>
    </source>
</evidence>
<feature type="transmembrane region" description="Helical" evidence="12">
    <location>
        <begin position="355"/>
        <end position="386"/>
    </location>
</feature>
<evidence type="ECO:0000256" key="10">
    <source>
        <dbReference type="ARBA" id="ARBA00048348"/>
    </source>
</evidence>
<dbReference type="InterPro" id="IPR001765">
    <property type="entry name" value="Carbonic_anhydrase"/>
</dbReference>
<name>A0A9X4RFH3_9ACTN</name>
<evidence type="ECO:0000256" key="8">
    <source>
        <dbReference type="ARBA" id="ARBA00023239"/>
    </source>
</evidence>
<feature type="binding site" evidence="11">
    <location>
        <position position="625"/>
    </location>
    <ligand>
        <name>Zn(2+)</name>
        <dbReference type="ChEBI" id="CHEBI:29105"/>
    </ligand>
</feature>
<feature type="transmembrane region" description="Helical" evidence="12">
    <location>
        <begin position="6"/>
        <end position="25"/>
    </location>
</feature>
<sequence>MLRHDVPASIVVFLVALPLSLGIAVASGAPILAGLIAAIVGGIVAGAVGGSPLLASGPAAGLTVVVAELVAKFGWKVTTAITVGAGILQILFGLSRIARAALAISPIVVHAMLAGIGITIALQQVHVLLGGTSSSTVWANITGLPSQIVHAQPGAVLIGGIVIVTMLLWKRLPPKWSRIPAPLVAIVLATVVSLVLPLDVKRIAIDGSLFDAIALPTLPDGQWSGFVTGVLTIALIASVESLLSAVAVDKMHKGRKSDLDRELIGQGAANTVSGLLGGLPVTGVIVRSATNVAAGAKSRASAILHGVWLLLFSVFLVGLVEKIPYAALAGLLIMIGVALVKLAHIRLAHRTGDLVVYVVTVLGVMFLNLLEGVVIGLLVAIALMVWRVVRSTVHAEPIEAVTASGVEPGTVRRWRVSIEGTCTFLSLPRLTRALAAVPPGVDVNLELTVDFLDHACCEVIEEWVERHQASGGTVVVDEIGTHAMAAAVSAPPKRHPVATLARGLAPWGATQQGSGPAGDDHTGTDTEACRPVMDGIAQYHRSHAPLLRVHLDRLGGGQNPHALFLACADSRVVPNVITGSGPGDLFTVRNVGNLVPEAQADTSMEAALTFAVEELDVAAVIVCGHSGCGAMGALLDNGAVGSPVGAWIAHAEPSKLAHGDGHPVARAAAEAGFDERDQLGMVNVALQMRTLRHHPLTGRAHAEGRVEIIGLFFDIASGRVLRVTDTGIDYLDPDGATAPRAR</sequence>
<evidence type="ECO:0000313" key="14">
    <source>
        <dbReference type="EMBL" id="MDG3017030.1"/>
    </source>
</evidence>
<dbReference type="PANTHER" id="PTHR11814">
    <property type="entry name" value="SULFATE TRANSPORTER"/>
    <property type="match status" value="1"/>
</dbReference>
<feature type="binding site" evidence="11">
    <location>
        <position position="569"/>
    </location>
    <ligand>
        <name>Zn(2+)</name>
        <dbReference type="ChEBI" id="CHEBI:29105"/>
    </ligand>
</feature>
<dbReference type="PROSITE" id="PS00704">
    <property type="entry name" value="PROK_CO2_ANHYDRASE_1"/>
    <property type="match status" value="1"/>
</dbReference>
<accession>A0A9X4RFH3</accession>
<dbReference type="Pfam" id="PF00484">
    <property type="entry name" value="Pro_CA"/>
    <property type="match status" value="1"/>
</dbReference>
<evidence type="ECO:0000256" key="12">
    <source>
        <dbReference type="SAM" id="Phobius"/>
    </source>
</evidence>
<feature type="transmembrane region" description="Helical" evidence="12">
    <location>
        <begin position="325"/>
        <end position="343"/>
    </location>
</feature>
<dbReference type="Pfam" id="PF00916">
    <property type="entry name" value="Sulfate_transp"/>
    <property type="match status" value="1"/>
</dbReference>
<comment type="cofactor">
    <cofactor evidence="11">
        <name>Zn(2+)</name>
        <dbReference type="ChEBI" id="CHEBI:29105"/>
    </cofactor>
    <text evidence="11">Binds 1 zinc ion per subunit.</text>
</comment>
<feature type="transmembrane region" description="Helical" evidence="12">
    <location>
        <begin position="32"/>
        <end position="53"/>
    </location>
</feature>
<feature type="transmembrane region" description="Helical" evidence="12">
    <location>
        <begin position="181"/>
        <end position="198"/>
    </location>
</feature>
<evidence type="ECO:0000256" key="6">
    <source>
        <dbReference type="ARBA" id="ARBA00022989"/>
    </source>
</evidence>
<comment type="similarity">
    <text evidence="2">Belongs to the beta-class carbonic anhydrase family.</text>
</comment>
<dbReference type="GO" id="GO:0015976">
    <property type="term" value="P:carbon utilization"/>
    <property type="evidence" value="ECO:0007669"/>
    <property type="project" value="InterPro"/>
</dbReference>
<dbReference type="GO" id="GO:0016020">
    <property type="term" value="C:membrane"/>
    <property type="evidence" value="ECO:0007669"/>
    <property type="project" value="UniProtKB-SubCell"/>
</dbReference>
<evidence type="ECO:0000256" key="4">
    <source>
        <dbReference type="ARBA" id="ARBA00022692"/>
    </source>
</evidence>
<feature type="binding site" evidence="11">
    <location>
        <position position="628"/>
    </location>
    <ligand>
        <name>Zn(2+)</name>
        <dbReference type="ChEBI" id="CHEBI:29105"/>
    </ligand>
</feature>
<dbReference type="EMBL" id="JANRHA010000021">
    <property type="protein sequence ID" value="MDG3017030.1"/>
    <property type="molecule type" value="Genomic_DNA"/>
</dbReference>
<evidence type="ECO:0000256" key="3">
    <source>
        <dbReference type="ARBA" id="ARBA00012925"/>
    </source>
</evidence>
<keyword evidence="11" id="KW-0479">Metal-binding</keyword>
<feature type="transmembrane region" description="Helical" evidence="12">
    <location>
        <begin position="149"/>
        <end position="169"/>
    </location>
</feature>
<keyword evidence="15" id="KW-1185">Reference proteome</keyword>
<dbReference type="Gene3D" id="3.40.1050.10">
    <property type="entry name" value="Carbonic anhydrase"/>
    <property type="match status" value="1"/>
</dbReference>
<keyword evidence="8" id="KW-0456">Lyase</keyword>
<dbReference type="SMART" id="SM00947">
    <property type="entry name" value="Pro_CA"/>
    <property type="match status" value="1"/>
</dbReference>
<dbReference type="AlphaFoldDB" id="A0A9X4RFH3"/>
<dbReference type="EC" id="4.2.1.1" evidence="3"/>
<keyword evidence="5 11" id="KW-0862">Zinc</keyword>
<feature type="transmembrane region" description="Helical" evidence="12">
    <location>
        <begin position="73"/>
        <end position="95"/>
    </location>
</feature>
<organism evidence="14 15">
    <name type="scientific">Speluncibacter jeojiensis</name>
    <dbReference type="NCBI Taxonomy" id="2710754"/>
    <lineage>
        <taxon>Bacteria</taxon>
        <taxon>Bacillati</taxon>
        <taxon>Actinomycetota</taxon>
        <taxon>Actinomycetes</taxon>
        <taxon>Mycobacteriales</taxon>
        <taxon>Speluncibacteraceae</taxon>
        <taxon>Speluncibacter</taxon>
    </lineage>
</organism>
<gene>
    <name evidence="14" type="ORF">NVS88_20965</name>
</gene>
<keyword evidence="6 12" id="KW-1133">Transmembrane helix</keyword>
<feature type="transmembrane region" description="Helical" evidence="12">
    <location>
        <begin position="107"/>
        <end position="129"/>
    </location>
</feature>
<evidence type="ECO:0000256" key="11">
    <source>
        <dbReference type="PIRSR" id="PIRSR601765-1"/>
    </source>
</evidence>
<comment type="caution">
    <text evidence="14">The sequence shown here is derived from an EMBL/GenBank/DDBJ whole genome shotgun (WGS) entry which is preliminary data.</text>
</comment>
<dbReference type="InterPro" id="IPR036874">
    <property type="entry name" value="Carbonic_anhydrase_sf"/>
</dbReference>
<evidence type="ECO:0000256" key="9">
    <source>
        <dbReference type="ARBA" id="ARBA00024993"/>
    </source>
</evidence>